<feature type="domain" description="DUF5009" evidence="2">
    <location>
        <begin position="9"/>
        <end position="202"/>
    </location>
</feature>
<feature type="transmembrane region" description="Helical" evidence="1">
    <location>
        <begin position="296"/>
        <end position="318"/>
    </location>
</feature>
<feature type="transmembrane region" description="Helical" evidence="1">
    <location>
        <begin position="233"/>
        <end position="253"/>
    </location>
</feature>
<feature type="transmembrane region" description="Helical" evidence="1">
    <location>
        <begin position="121"/>
        <end position="138"/>
    </location>
</feature>
<evidence type="ECO:0000256" key="1">
    <source>
        <dbReference type="SAM" id="Phobius"/>
    </source>
</evidence>
<accession>A0A7V2ZKU5</accession>
<evidence type="ECO:0000259" key="2">
    <source>
        <dbReference type="Pfam" id="PF16401"/>
    </source>
</evidence>
<feature type="transmembrane region" description="Helical" evidence="1">
    <location>
        <begin position="202"/>
        <end position="221"/>
    </location>
</feature>
<feature type="transmembrane region" description="Helical" evidence="1">
    <location>
        <begin position="50"/>
        <end position="68"/>
    </location>
</feature>
<name>A0A7V2ZKU5_9BACT</name>
<evidence type="ECO:0000313" key="3">
    <source>
        <dbReference type="EMBL" id="HFI91822.1"/>
    </source>
</evidence>
<comment type="caution">
    <text evidence="3">The sequence shown here is derived from an EMBL/GenBank/DDBJ whole genome shotgun (WGS) entry which is preliminary data.</text>
</comment>
<feature type="transmembrane region" description="Helical" evidence="1">
    <location>
        <begin position="89"/>
        <end position="109"/>
    </location>
</feature>
<keyword evidence="1" id="KW-0472">Membrane</keyword>
<reference evidence="3" key="1">
    <citation type="journal article" date="2020" name="mSystems">
        <title>Genome- and Community-Level Interaction Insights into Carbon Utilization and Element Cycling Functions of Hydrothermarchaeota in Hydrothermal Sediment.</title>
        <authorList>
            <person name="Zhou Z."/>
            <person name="Liu Y."/>
            <person name="Xu W."/>
            <person name="Pan J."/>
            <person name="Luo Z.H."/>
            <person name="Li M."/>
        </authorList>
    </citation>
    <scope>NUCLEOTIDE SEQUENCE [LARGE SCALE GENOMIC DNA]</scope>
    <source>
        <strain evidence="3">SpSt-479</strain>
    </source>
</reference>
<dbReference type="EMBL" id="DSUJ01000008">
    <property type="protein sequence ID" value="HFI91822.1"/>
    <property type="molecule type" value="Genomic_DNA"/>
</dbReference>
<protein>
    <submittedName>
        <fullName evidence="3">DUF5009 domain-containing protein</fullName>
    </submittedName>
</protein>
<organism evidence="3">
    <name type="scientific">Ignavibacterium album</name>
    <dbReference type="NCBI Taxonomy" id="591197"/>
    <lineage>
        <taxon>Bacteria</taxon>
        <taxon>Pseudomonadati</taxon>
        <taxon>Ignavibacteriota</taxon>
        <taxon>Ignavibacteria</taxon>
        <taxon>Ignavibacteriales</taxon>
        <taxon>Ignavibacteriaceae</taxon>
        <taxon>Ignavibacterium</taxon>
    </lineage>
</organism>
<dbReference type="AlphaFoldDB" id="A0A7V2ZKU5"/>
<gene>
    <name evidence="3" type="ORF">ENS31_09895</name>
</gene>
<dbReference type="Pfam" id="PF16401">
    <property type="entry name" value="DUF5009"/>
    <property type="match status" value="1"/>
</dbReference>
<dbReference type="InterPro" id="IPR032176">
    <property type="entry name" value="DUF5009"/>
</dbReference>
<dbReference type="PANTHER" id="PTHR31061:SF24">
    <property type="entry name" value="LD22376P"/>
    <property type="match status" value="1"/>
</dbReference>
<feature type="transmembrane region" description="Helical" evidence="1">
    <location>
        <begin position="145"/>
        <end position="164"/>
    </location>
</feature>
<keyword evidence="1" id="KW-0812">Transmembrane</keyword>
<keyword evidence="1" id="KW-1133">Transmembrane helix</keyword>
<sequence length="378" mass="43581">MKPTERLVSLDVFRGITIMGMILVNNPGTWSAVYPQLLHAEWHGCTFTDLIFPFFLFIVGVAISYSLTRRKMQGGSMKSLYLNIIRRTVILFLLGIILNGFPFGLLFGHQFSWETLRIPGVLQRIAIVYCVAAFLFLTTSTKFQYWFTAAILILYAAIMSFIPVPGVGYANFEPGKNLSAWIDQMILGTHIWSGTKLWDPEGILSTIPAIGSAMLGIFTGNWLRSENDQKEKVVYLFIWANVLMLAGWVWSFWFPLNKNLWTSSYVLWTAGLALHFLAFCYWFIDVKKITWWTKPFLVYGMNAITVFFLSGIVGRIMYMVKWTTDDGKIVTIKSYLFDNFFLSWLEPINASLAWAIFYILFWLGLMWILYAKKIFIKV</sequence>
<proteinExistence type="predicted"/>
<feature type="transmembrane region" description="Helical" evidence="1">
    <location>
        <begin position="351"/>
        <end position="370"/>
    </location>
</feature>
<dbReference type="PANTHER" id="PTHR31061">
    <property type="entry name" value="LD22376P"/>
    <property type="match status" value="1"/>
</dbReference>
<feature type="transmembrane region" description="Helical" evidence="1">
    <location>
        <begin position="265"/>
        <end position="284"/>
    </location>
</feature>
<feature type="transmembrane region" description="Helical" evidence="1">
    <location>
        <begin position="12"/>
        <end position="30"/>
    </location>
</feature>